<evidence type="ECO:0000313" key="3">
    <source>
        <dbReference type="Proteomes" id="UP000011715"/>
    </source>
</evidence>
<accession>A0A0C4EBX7</accession>
<dbReference type="EMBL" id="GL876977">
    <property type="protein sequence ID" value="KLU91671.1"/>
    <property type="molecule type" value="Genomic_DNA"/>
</dbReference>
<evidence type="ECO:0000313" key="1">
    <source>
        <dbReference type="EMBL" id="KLU91671.1"/>
    </source>
</evidence>
<reference evidence="3" key="1">
    <citation type="submission" date="2010-05" db="EMBL/GenBank/DDBJ databases">
        <title>The genome sequence of Magnaporthe poae strain ATCC 64411.</title>
        <authorList>
            <person name="Ma L.-J."/>
            <person name="Dead R."/>
            <person name="Young S."/>
            <person name="Zeng Q."/>
            <person name="Koehrsen M."/>
            <person name="Alvarado L."/>
            <person name="Berlin A."/>
            <person name="Chapman S.B."/>
            <person name="Chen Z."/>
            <person name="Freedman E."/>
            <person name="Gellesch M."/>
            <person name="Goldberg J."/>
            <person name="Griggs A."/>
            <person name="Gujja S."/>
            <person name="Heilman E.R."/>
            <person name="Heiman D."/>
            <person name="Hepburn T."/>
            <person name="Howarth C."/>
            <person name="Jen D."/>
            <person name="Larson L."/>
            <person name="Mehta T."/>
            <person name="Neiman D."/>
            <person name="Pearson M."/>
            <person name="Roberts A."/>
            <person name="Saif S."/>
            <person name="Shea T."/>
            <person name="Shenoy N."/>
            <person name="Sisk P."/>
            <person name="Stolte C."/>
            <person name="Sykes S."/>
            <person name="Walk T."/>
            <person name="White J."/>
            <person name="Yandava C."/>
            <person name="Haas B."/>
            <person name="Nusbaum C."/>
            <person name="Birren B."/>
        </authorList>
    </citation>
    <scope>NUCLEOTIDE SEQUENCE [LARGE SCALE GENOMIC DNA]</scope>
    <source>
        <strain evidence="3">ATCC 64411 / 73-15</strain>
    </source>
</reference>
<keyword evidence="3" id="KW-1185">Reference proteome</keyword>
<dbReference type="Proteomes" id="UP000011715">
    <property type="component" value="Unassembled WGS sequence"/>
</dbReference>
<reference evidence="1" key="3">
    <citation type="submission" date="2011-03" db="EMBL/GenBank/DDBJ databases">
        <title>Annotation of Magnaporthe poae ATCC 64411.</title>
        <authorList>
            <person name="Ma L.-J."/>
            <person name="Dead R."/>
            <person name="Young S.K."/>
            <person name="Zeng Q."/>
            <person name="Gargeya S."/>
            <person name="Fitzgerald M."/>
            <person name="Haas B."/>
            <person name="Abouelleil A."/>
            <person name="Alvarado L."/>
            <person name="Arachchi H.M."/>
            <person name="Berlin A."/>
            <person name="Brown A."/>
            <person name="Chapman S.B."/>
            <person name="Chen Z."/>
            <person name="Dunbar C."/>
            <person name="Freedman E."/>
            <person name="Gearin G."/>
            <person name="Gellesch M."/>
            <person name="Goldberg J."/>
            <person name="Griggs A."/>
            <person name="Gujja S."/>
            <person name="Heiman D."/>
            <person name="Howarth C."/>
            <person name="Larson L."/>
            <person name="Lui A."/>
            <person name="MacDonald P.J.P."/>
            <person name="Mehta T."/>
            <person name="Montmayeur A."/>
            <person name="Murphy C."/>
            <person name="Neiman D."/>
            <person name="Pearson M."/>
            <person name="Priest M."/>
            <person name="Roberts A."/>
            <person name="Saif S."/>
            <person name="Shea T."/>
            <person name="Shenoy N."/>
            <person name="Sisk P."/>
            <person name="Stolte C."/>
            <person name="Sykes S."/>
            <person name="Yandava C."/>
            <person name="Wortman J."/>
            <person name="Nusbaum C."/>
            <person name="Birren B."/>
        </authorList>
    </citation>
    <scope>NUCLEOTIDE SEQUENCE</scope>
    <source>
        <strain evidence="1">ATCC 64411</strain>
    </source>
</reference>
<dbReference type="VEuPathDB" id="FungiDB:MAPG_10189"/>
<reference evidence="2" key="4">
    <citation type="journal article" date="2015" name="G3 (Bethesda)">
        <title>Genome sequences of three phytopathogenic species of the Magnaporthaceae family of fungi.</title>
        <authorList>
            <person name="Okagaki L.H."/>
            <person name="Nunes C.C."/>
            <person name="Sailsbery J."/>
            <person name="Clay B."/>
            <person name="Brown D."/>
            <person name="John T."/>
            <person name="Oh Y."/>
            <person name="Young N."/>
            <person name="Fitzgerald M."/>
            <person name="Haas B.J."/>
            <person name="Zeng Q."/>
            <person name="Young S."/>
            <person name="Adiconis X."/>
            <person name="Fan L."/>
            <person name="Levin J.Z."/>
            <person name="Mitchell T.K."/>
            <person name="Okubara P.A."/>
            <person name="Farman M.L."/>
            <person name="Kohn L.M."/>
            <person name="Birren B."/>
            <person name="Ma L.-J."/>
            <person name="Dean R.A."/>
        </authorList>
    </citation>
    <scope>NUCLEOTIDE SEQUENCE</scope>
    <source>
        <strain evidence="2">ATCC 64411 / 73-15</strain>
    </source>
</reference>
<evidence type="ECO:0000313" key="2">
    <source>
        <dbReference type="EnsemblFungi" id="MAPG_10189T0"/>
    </source>
</evidence>
<name>A0A0C4EBX7_MAGP6</name>
<dbReference type="AlphaFoldDB" id="A0A0C4EBX7"/>
<proteinExistence type="predicted"/>
<sequence>MFKCGGQPTPRADGAADDRTLAYGRYIRHGGAVEVYWRLAQTQGEVAVCTSHLEDAIAAEAANSSQSPADLVRILADQFSGGAEFSQAAHTLAGDTARPPSGLICSPRPDSKAPRTDMAGPLTHLPQPRISVTQAPTGEHDVGLCWALPTASHLSLGFAALVSGLLLSEARGASRAQVLNWP</sequence>
<reference evidence="1" key="2">
    <citation type="submission" date="2010-05" db="EMBL/GenBank/DDBJ databases">
        <title>The Genome Sequence of Magnaporthe poae strain ATCC 64411.</title>
        <authorList>
            <consortium name="The Broad Institute Genome Sequencing Platform"/>
            <consortium name="Broad Institute Genome Sequencing Center for Infectious Disease"/>
            <person name="Ma L.-J."/>
            <person name="Dead R."/>
            <person name="Young S."/>
            <person name="Zeng Q."/>
            <person name="Koehrsen M."/>
            <person name="Alvarado L."/>
            <person name="Berlin A."/>
            <person name="Chapman S.B."/>
            <person name="Chen Z."/>
            <person name="Freedman E."/>
            <person name="Gellesch M."/>
            <person name="Goldberg J."/>
            <person name="Griggs A."/>
            <person name="Gujja S."/>
            <person name="Heilman E.R."/>
            <person name="Heiman D."/>
            <person name="Hepburn T."/>
            <person name="Howarth C."/>
            <person name="Jen D."/>
            <person name="Larson L."/>
            <person name="Mehta T."/>
            <person name="Neiman D."/>
            <person name="Pearson M."/>
            <person name="Roberts A."/>
            <person name="Saif S."/>
            <person name="Shea T."/>
            <person name="Shenoy N."/>
            <person name="Sisk P."/>
            <person name="Stolte C."/>
            <person name="Sykes S."/>
            <person name="Walk T."/>
            <person name="White J."/>
            <person name="Yandava C."/>
            <person name="Haas B."/>
            <person name="Nusbaum C."/>
            <person name="Birren B."/>
        </authorList>
    </citation>
    <scope>NUCLEOTIDE SEQUENCE</scope>
    <source>
        <strain evidence="1">ATCC 64411</strain>
    </source>
</reference>
<dbReference type="EMBL" id="ADBL01002623">
    <property type="status" value="NOT_ANNOTATED_CDS"/>
    <property type="molecule type" value="Genomic_DNA"/>
</dbReference>
<dbReference type="EnsemblFungi" id="MAPG_10189T0">
    <property type="protein sequence ID" value="MAPG_10189T0"/>
    <property type="gene ID" value="MAPG_10189"/>
</dbReference>
<protein>
    <submittedName>
        <fullName evidence="1 2">Uncharacterized protein</fullName>
    </submittedName>
</protein>
<gene>
    <name evidence="1" type="ORF">MAPG_10189</name>
</gene>
<organism evidence="2 3">
    <name type="scientific">Magnaporthiopsis poae (strain ATCC 64411 / 73-15)</name>
    <name type="common">Kentucky bluegrass fungus</name>
    <name type="synonym">Magnaporthe poae</name>
    <dbReference type="NCBI Taxonomy" id="644358"/>
    <lineage>
        <taxon>Eukaryota</taxon>
        <taxon>Fungi</taxon>
        <taxon>Dikarya</taxon>
        <taxon>Ascomycota</taxon>
        <taxon>Pezizomycotina</taxon>
        <taxon>Sordariomycetes</taxon>
        <taxon>Sordariomycetidae</taxon>
        <taxon>Magnaporthales</taxon>
        <taxon>Magnaporthaceae</taxon>
        <taxon>Magnaporthiopsis</taxon>
    </lineage>
</organism>
<reference evidence="2" key="5">
    <citation type="submission" date="2015-06" db="UniProtKB">
        <authorList>
            <consortium name="EnsemblFungi"/>
        </authorList>
    </citation>
    <scope>IDENTIFICATION</scope>
    <source>
        <strain evidence="2">ATCC 64411</strain>
    </source>
</reference>